<feature type="domain" description="GLUG" evidence="1">
    <location>
        <begin position="85"/>
        <end position="111"/>
    </location>
</feature>
<name>A0A0F5JFQ5_9BACT</name>
<evidence type="ECO:0000313" key="3">
    <source>
        <dbReference type="Proteomes" id="UP000033035"/>
    </source>
</evidence>
<gene>
    <name evidence="2" type="ORF">HMPREF1536_02287</name>
</gene>
<dbReference type="EMBL" id="AQHW01000014">
    <property type="protein sequence ID" value="KKB56651.1"/>
    <property type="molecule type" value="Genomic_DNA"/>
</dbReference>
<sequence>MDLTVGGEISLTGYNGTMFTISIGGIAGVVLNKTKIINCHNACKITGSGIEKNIRAGGIAGQIHNTLFVYASSNSAEINMTSLDGCYVGGIVGYLMSGSSIASCFNSGKINGSGKEAMIGGLAGFCQVKISNSYSTGEITGTSTTNGCYSGGIAGYTTTNTLIISCYATGLVSAHNNDNKSKAGGIAGYTNNAIIQNCLALNEDGIKALGTADDKSAGRIIGQKNGNSSLADNYASTHIELTLGNGEPAPPTQDLTASGINGADIYLNEVAAAIASWAGTEDTKAFTVIGTDDDGKLPQLKTVNFNANGEPTGTYGDAIPNQPAASLATDDFLSALDPLVLFESNTDTYTISYPNNKWTYKKNNDDALIPFSGRILIEYDDTSSSSKLIIDNVIGNPTLTFDNVKMINSNGTPLTINEGCELTIDSDESVLELNSGAAHTLVNKGRLTLAGKGLYIYNTNNDYYGIENSGTLRISDQKTEIILRCNKEAIHNTGTLSNTWIEWQFAKPFNGIDYIATNAVDQTLKRKICDTKAYATTVTAGKTYRLWKMDNSDGEGLARLQGKESNGTSVVYFQAPAKNGLAVFTDMKVAVGANITQTVNGGFISIFCNDDLVAADDVIPDGAKLTCKYSTIPGYRLKSYTATLSGGVSGGPVDISSGSYTVPADATSVAFTVKFEKNAQAVITEEEVQETVPVDPVDAPTTVIPVDERPDIEGSSTIKLLTGNLEKIYKKDIDKAISNEKVKYDKLVYTEIALVEVKQDGTKIPLQPKAGSPITIIYPYPAGTDAGYTFTVVHLKSDGTTEVYSNANGLLRNTATGLKFSVSSFSPFGISWEVKSTPEPELYTVTLPAVEGAVTDPVAGSYEVESWSDFHFYLTPDKDYDQSVPVVTTSRGETIEPRNSDGVYIIKYVRTPVVVSITGIEKNTDVANSATLEAGLKLWTERSALCLETDRTEEIRIIAITGATVAVFDIQPGLTRRELSPGVYIVKTARSVCKVLVR</sequence>
<dbReference type="PATRIC" id="fig|1203610.3.peg.2348"/>
<dbReference type="InterPro" id="IPR011493">
    <property type="entry name" value="GLUG"/>
</dbReference>
<reference evidence="2 3" key="1">
    <citation type="submission" date="2013-04" db="EMBL/GenBank/DDBJ databases">
        <title>The Genome Sequence of Parabacteroides gordonii DSM 23371.</title>
        <authorList>
            <consortium name="The Broad Institute Genomics Platform"/>
            <person name="Earl A."/>
            <person name="Ward D."/>
            <person name="Feldgarden M."/>
            <person name="Gevers D."/>
            <person name="Martens E."/>
            <person name="Sakamoto M."/>
            <person name="Benno Y."/>
            <person name="Suzuki N."/>
            <person name="Matsunaga N."/>
            <person name="Koshihara K."/>
            <person name="Seki M."/>
            <person name="Komiya H."/>
            <person name="Walker B."/>
            <person name="Young S."/>
            <person name="Zeng Q."/>
            <person name="Gargeya S."/>
            <person name="Fitzgerald M."/>
            <person name="Haas B."/>
            <person name="Abouelleil A."/>
            <person name="Allen A.W."/>
            <person name="Alvarado L."/>
            <person name="Arachchi H.M."/>
            <person name="Berlin A.M."/>
            <person name="Chapman S.B."/>
            <person name="Gainer-Dewar J."/>
            <person name="Goldberg J."/>
            <person name="Griggs A."/>
            <person name="Gujja S."/>
            <person name="Hansen M."/>
            <person name="Howarth C."/>
            <person name="Imamovic A."/>
            <person name="Ireland A."/>
            <person name="Larimer J."/>
            <person name="McCowan C."/>
            <person name="Murphy C."/>
            <person name="Pearson M."/>
            <person name="Poon T.W."/>
            <person name="Priest M."/>
            <person name="Roberts A."/>
            <person name="Saif S."/>
            <person name="Shea T."/>
            <person name="Sisk P."/>
            <person name="Sykes S."/>
            <person name="Wortman J."/>
            <person name="Nusbaum C."/>
            <person name="Birren B."/>
        </authorList>
    </citation>
    <scope>NUCLEOTIDE SEQUENCE [LARGE SCALE GENOMIC DNA]</scope>
    <source>
        <strain evidence="2 3">MS-1</strain>
    </source>
</reference>
<protein>
    <recommendedName>
        <fullName evidence="1">GLUG domain-containing protein</fullName>
    </recommendedName>
</protein>
<evidence type="ECO:0000313" key="2">
    <source>
        <dbReference type="EMBL" id="KKB56651.1"/>
    </source>
</evidence>
<organism evidence="2 3">
    <name type="scientific">Parabacteroides gordonii MS-1 = DSM 23371</name>
    <dbReference type="NCBI Taxonomy" id="1203610"/>
    <lineage>
        <taxon>Bacteria</taxon>
        <taxon>Pseudomonadati</taxon>
        <taxon>Bacteroidota</taxon>
        <taxon>Bacteroidia</taxon>
        <taxon>Bacteroidales</taxon>
        <taxon>Tannerellaceae</taxon>
        <taxon>Parabacteroides</taxon>
    </lineage>
</organism>
<dbReference type="Pfam" id="PF07581">
    <property type="entry name" value="Glug"/>
    <property type="match status" value="1"/>
</dbReference>
<evidence type="ECO:0000259" key="1">
    <source>
        <dbReference type="Pfam" id="PF07581"/>
    </source>
</evidence>
<dbReference type="Proteomes" id="UP000033035">
    <property type="component" value="Unassembled WGS sequence"/>
</dbReference>
<accession>A0A0F5JFQ5</accession>
<dbReference type="STRING" id="1203610.HMPREF1536_02287"/>
<dbReference type="HOGENOM" id="CLU_011928_0_0_10"/>
<keyword evidence="3" id="KW-1185">Reference proteome</keyword>
<dbReference type="AlphaFoldDB" id="A0A0F5JFQ5"/>
<proteinExistence type="predicted"/>
<dbReference type="Gene3D" id="2.160.20.110">
    <property type="match status" value="1"/>
</dbReference>
<comment type="caution">
    <text evidence="2">The sequence shown here is derived from an EMBL/GenBank/DDBJ whole genome shotgun (WGS) entry which is preliminary data.</text>
</comment>